<dbReference type="Gene3D" id="3.40.50.300">
    <property type="entry name" value="P-loop containing nucleotide triphosphate hydrolases"/>
    <property type="match status" value="1"/>
</dbReference>
<feature type="domain" description="ABC transporter" evidence="5">
    <location>
        <begin position="20"/>
        <end position="99"/>
    </location>
</feature>
<dbReference type="AlphaFoldDB" id="A0A2M8Q9Z6"/>
<sequence>MDTIVEARDLAKHYGDVITVKGVSFEIKRGEIFSLLGPNGAGKTTTISMLSTLYTPTRGDAIIAGHSVAREPMAVRRIIGVVPQELALYEDLAARENLASGGKCTAYPGAL</sequence>
<keyword evidence="4" id="KW-0067">ATP-binding</keyword>
<keyword evidence="2" id="KW-0813">Transport</keyword>
<dbReference type="GO" id="GO:0005524">
    <property type="term" value="F:ATP binding"/>
    <property type="evidence" value="ECO:0007669"/>
    <property type="project" value="UniProtKB-KW"/>
</dbReference>
<dbReference type="InterPro" id="IPR003439">
    <property type="entry name" value="ABC_transporter-like_ATP-bd"/>
</dbReference>
<dbReference type="PANTHER" id="PTHR42711">
    <property type="entry name" value="ABC TRANSPORTER ATP-BINDING PROTEIN"/>
    <property type="match status" value="1"/>
</dbReference>
<dbReference type="PANTHER" id="PTHR42711:SF5">
    <property type="entry name" value="ABC TRANSPORTER ATP-BINDING PROTEIN NATA"/>
    <property type="match status" value="1"/>
</dbReference>
<keyword evidence="3" id="KW-0547">Nucleotide-binding</keyword>
<accession>A0A2M8Q9Z6</accession>
<dbReference type="InterPro" id="IPR050763">
    <property type="entry name" value="ABC_transporter_ATP-binding"/>
</dbReference>
<dbReference type="EMBL" id="PGTN01000126">
    <property type="protein sequence ID" value="PJF46604.1"/>
    <property type="molecule type" value="Genomic_DNA"/>
</dbReference>
<comment type="caution">
    <text evidence="6">The sequence shown here is derived from an EMBL/GenBank/DDBJ whole genome shotgun (WGS) entry which is preliminary data.</text>
</comment>
<evidence type="ECO:0000256" key="3">
    <source>
        <dbReference type="ARBA" id="ARBA00022741"/>
    </source>
</evidence>
<dbReference type="Pfam" id="PF00005">
    <property type="entry name" value="ABC_tran"/>
    <property type="match status" value="1"/>
</dbReference>
<dbReference type="InterPro" id="IPR027417">
    <property type="entry name" value="P-loop_NTPase"/>
</dbReference>
<dbReference type="Proteomes" id="UP000230790">
    <property type="component" value="Unassembled WGS sequence"/>
</dbReference>
<evidence type="ECO:0000256" key="2">
    <source>
        <dbReference type="ARBA" id="ARBA00022448"/>
    </source>
</evidence>
<evidence type="ECO:0000313" key="6">
    <source>
        <dbReference type="EMBL" id="PJF46604.1"/>
    </source>
</evidence>
<evidence type="ECO:0000313" key="7">
    <source>
        <dbReference type="Proteomes" id="UP000230790"/>
    </source>
</evidence>
<evidence type="ECO:0000256" key="4">
    <source>
        <dbReference type="ARBA" id="ARBA00022840"/>
    </source>
</evidence>
<organism evidence="6 7">
    <name type="scientific">Candidatus Thermofonsia Clade 3 bacterium</name>
    <dbReference type="NCBI Taxonomy" id="2364212"/>
    <lineage>
        <taxon>Bacteria</taxon>
        <taxon>Bacillati</taxon>
        <taxon>Chloroflexota</taxon>
        <taxon>Candidatus Thermofontia</taxon>
        <taxon>Candidatus Thermofonsia Clade 3</taxon>
    </lineage>
</organism>
<gene>
    <name evidence="6" type="ORF">CUN48_12965</name>
</gene>
<protein>
    <recommendedName>
        <fullName evidence="5">ABC transporter domain-containing protein</fullName>
    </recommendedName>
</protein>
<evidence type="ECO:0000259" key="5">
    <source>
        <dbReference type="Pfam" id="PF00005"/>
    </source>
</evidence>
<dbReference type="GO" id="GO:0016887">
    <property type="term" value="F:ATP hydrolysis activity"/>
    <property type="evidence" value="ECO:0007669"/>
    <property type="project" value="InterPro"/>
</dbReference>
<proteinExistence type="inferred from homology"/>
<reference evidence="6 7" key="1">
    <citation type="submission" date="2017-11" db="EMBL/GenBank/DDBJ databases">
        <title>Evolution of Phototrophy in the Chloroflexi Phylum Driven by Horizontal Gene Transfer.</title>
        <authorList>
            <person name="Ward L.M."/>
            <person name="Hemp J."/>
            <person name="Shih P.M."/>
            <person name="Mcglynn S.E."/>
            <person name="Fischer W."/>
        </authorList>
    </citation>
    <scope>NUCLEOTIDE SEQUENCE [LARGE SCALE GENOMIC DNA]</scope>
    <source>
        <strain evidence="6">JP3_7</strain>
    </source>
</reference>
<dbReference type="SUPFAM" id="SSF52540">
    <property type="entry name" value="P-loop containing nucleoside triphosphate hydrolases"/>
    <property type="match status" value="1"/>
</dbReference>
<name>A0A2M8Q9Z6_9CHLR</name>
<comment type="similarity">
    <text evidence="1">Belongs to the ABC transporter superfamily.</text>
</comment>
<evidence type="ECO:0000256" key="1">
    <source>
        <dbReference type="ARBA" id="ARBA00005417"/>
    </source>
</evidence>